<dbReference type="SUPFAM" id="SSF53335">
    <property type="entry name" value="S-adenosyl-L-methionine-dependent methyltransferases"/>
    <property type="match status" value="1"/>
</dbReference>
<evidence type="ECO:0000313" key="3">
    <source>
        <dbReference type="Proteomes" id="UP001589788"/>
    </source>
</evidence>
<protein>
    <submittedName>
        <fullName evidence="2">Class I SAM-dependent methyltransferase</fullName>
        <ecNumber evidence="2">2.1.1.-</ecNumber>
    </submittedName>
</protein>
<keyword evidence="2" id="KW-0489">Methyltransferase</keyword>
<reference evidence="2 3" key="1">
    <citation type="submission" date="2024-09" db="EMBL/GenBank/DDBJ databases">
        <authorList>
            <person name="Sun Q."/>
            <person name="Mori K."/>
        </authorList>
    </citation>
    <scope>NUCLEOTIDE SEQUENCE [LARGE SCALE GENOMIC DNA]</scope>
    <source>
        <strain evidence="2 3">JCM 15389</strain>
    </source>
</reference>
<organism evidence="2 3">
    <name type="scientific">Aciditerrimonas ferrireducens</name>
    <dbReference type="NCBI Taxonomy" id="667306"/>
    <lineage>
        <taxon>Bacteria</taxon>
        <taxon>Bacillati</taxon>
        <taxon>Actinomycetota</taxon>
        <taxon>Acidimicrobiia</taxon>
        <taxon>Acidimicrobiales</taxon>
        <taxon>Acidimicrobiaceae</taxon>
        <taxon>Aciditerrimonas</taxon>
    </lineage>
</organism>
<keyword evidence="3" id="KW-1185">Reference proteome</keyword>
<dbReference type="InterPro" id="IPR050447">
    <property type="entry name" value="Erg6_SMT_methyltransf"/>
</dbReference>
<dbReference type="CDD" id="cd02440">
    <property type="entry name" value="AdoMet_MTases"/>
    <property type="match status" value="1"/>
</dbReference>
<dbReference type="InterPro" id="IPR029063">
    <property type="entry name" value="SAM-dependent_MTases_sf"/>
</dbReference>
<dbReference type="GO" id="GO:0008168">
    <property type="term" value="F:methyltransferase activity"/>
    <property type="evidence" value="ECO:0007669"/>
    <property type="project" value="UniProtKB-KW"/>
</dbReference>
<feature type="domain" description="Methyltransferase" evidence="1">
    <location>
        <begin position="81"/>
        <end position="208"/>
    </location>
</feature>
<sequence length="294" mass="30670">MSDSSSGKAPATTTTGLARLLPSIEAASSAASSTSHSSAIKSCCAAVYGSELVALFLPDGYHPGGSDLTRRLADLVGVGRGARVLDVGSGAGTTALLLAEERGAEVVGVDLGEAQVSRARAAAERRGLSHLVRFEVGDAEGLPFPDESFDVVISECAFCTFPSKDVASREFARVLRPSGRVGLSDIWLEPERLDDELRGLAGWVACVADARPVAELCRILEAAGLEVTRAERHDQALAATIGKVQAAIRALKIIDLPILRGLNFGRGLHLANRAATLVDDGDAGYVLVAARRCP</sequence>
<dbReference type="PANTHER" id="PTHR44068">
    <property type="entry name" value="ZGC:194242"/>
    <property type="match status" value="1"/>
</dbReference>
<dbReference type="EMBL" id="JBHLYQ010000003">
    <property type="protein sequence ID" value="MFC0080724.1"/>
    <property type="molecule type" value="Genomic_DNA"/>
</dbReference>
<evidence type="ECO:0000313" key="2">
    <source>
        <dbReference type="EMBL" id="MFC0080724.1"/>
    </source>
</evidence>
<dbReference type="Proteomes" id="UP001589788">
    <property type="component" value="Unassembled WGS sequence"/>
</dbReference>
<evidence type="ECO:0000259" key="1">
    <source>
        <dbReference type="Pfam" id="PF13847"/>
    </source>
</evidence>
<dbReference type="GO" id="GO:0032259">
    <property type="term" value="P:methylation"/>
    <property type="evidence" value="ECO:0007669"/>
    <property type="project" value="UniProtKB-KW"/>
</dbReference>
<comment type="caution">
    <text evidence="2">The sequence shown here is derived from an EMBL/GenBank/DDBJ whole genome shotgun (WGS) entry which is preliminary data.</text>
</comment>
<keyword evidence="2" id="KW-0808">Transferase</keyword>
<name>A0ABV6BZ75_9ACTN</name>
<accession>A0ABV6BZ75</accession>
<dbReference type="PANTHER" id="PTHR44068:SF11">
    <property type="entry name" value="GERANYL DIPHOSPHATE 2-C-METHYLTRANSFERASE"/>
    <property type="match status" value="1"/>
</dbReference>
<dbReference type="EC" id="2.1.1.-" evidence="2"/>
<dbReference type="RefSeq" id="WP_377787216.1">
    <property type="nucleotide sequence ID" value="NZ_JBHLYQ010000003.1"/>
</dbReference>
<dbReference type="InterPro" id="IPR025714">
    <property type="entry name" value="Methyltranfer_dom"/>
</dbReference>
<gene>
    <name evidence="2" type="ORF">ACFFRE_00950</name>
</gene>
<dbReference type="Pfam" id="PF13847">
    <property type="entry name" value="Methyltransf_31"/>
    <property type="match status" value="1"/>
</dbReference>
<dbReference type="Gene3D" id="3.40.50.150">
    <property type="entry name" value="Vaccinia Virus protein VP39"/>
    <property type="match status" value="1"/>
</dbReference>
<proteinExistence type="predicted"/>